<dbReference type="PANTHER" id="PTHR47478">
    <property type="match status" value="1"/>
</dbReference>
<proteinExistence type="predicted"/>
<gene>
    <name evidence="1" type="ORF">BN381_130315</name>
</gene>
<dbReference type="PANTHER" id="PTHR47478:SF1">
    <property type="entry name" value="PYRIMIDINE 5'-NUCLEOTIDASE YJJG"/>
    <property type="match status" value="1"/>
</dbReference>
<dbReference type="InterPro" id="IPR023198">
    <property type="entry name" value="PGP-like_dom2"/>
</dbReference>
<dbReference type="InterPro" id="IPR023214">
    <property type="entry name" value="HAD_sf"/>
</dbReference>
<dbReference type="InterPro" id="IPR052550">
    <property type="entry name" value="Pyrimidine_5'-ntase_YjjG"/>
</dbReference>
<organism evidence="1 2">
    <name type="scientific">Candidatus Neomicrothrix parvicella RN1</name>
    <dbReference type="NCBI Taxonomy" id="1229780"/>
    <lineage>
        <taxon>Bacteria</taxon>
        <taxon>Bacillati</taxon>
        <taxon>Actinomycetota</taxon>
        <taxon>Acidimicrobiia</taxon>
        <taxon>Acidimicrobiales</taxon>
        <taxon>Microthrixaceae</taxon>
        <taxon>Candidatus Neomicrothrix</taxon>
    </lineage>
</organism>
<dbReference type="STRING" id="1229780.BN381_130315"/>
<keyword evidence="2" id="KW-1185">Reference proteome</keyword>
<comment type="caution">
    <text evidence="1">The sequence shown here is derived from an EMBL/GenBank/DDBJ whole genome shotgun (WGS) entry which is preliminary data.</text>
</comment>
<dbReference type="Gene3D" id="3.40.50.1000">
    <property type="entry name" value="HAD superfamily/HAD-like"/>
    <property type="match status" value="1"/>
</dbReference>
<dbReference type="OrthoDB" id="9802350at2"/>
<dbReference type="eggNOG" id="COG1011">
    <property type="taxonomic scope" value="Bacteria"/>
</dbReference>
<evidence type="ECO:0000313" key="2">
    <source>
        <dbReference type="Proteomes" id="UP000018291"/>
    </source>
</evidence>
<dbReference type="EMBL" id="CANL01000005">
    <property type="protein sequence ID" value="CCM62757.1"/>
    <property type="molecule type" value="Genomic_DNA"/>
</dbReference>
<dbReference type="AlphaFoldDB" id="R4Z2C7"/>
<reference evidence="1 2" key="1">
    <citation type="journal article" date="2013" name="ISME J.">
        <title>Metabolic model for the filamentous 'Candidatus Microthrix parvicella' based on genomic and metagenomic analyses.</title>
        <authorList>
            <person name="Jon McIlroy S."/>
            <person name="Kristiansen R."/>
            <person name="Albertsen M."/>
            <person name="Michael Karst S."/>
            <person name="Rossetti S."/>
            <person name="Lund Nielsen J."/>
            <person name="Tandoi V."/>
            <person name="James Seviour R."/>
            <person name="Nielsen P.H."/>
        </authorList>
    </citation>
    <scope>NUCLEOTIDE SEQUENCE [LARGE SCALE GENOMIC DNA]</scope>
    <source>
        <strain evidence="1 2">RN1</strain>
    </source>
</reference>
<keyword evidence="1" id="KW-0378">Hydrolase</keyword>
<evidence type="ECO:0000313" key="1">
    <source>
        <dbReference type="EMBL" id="CCM62757.1"/>
    </source>
</evidence>
<dbReference type="InterPro" id="IPR036412">
    <property type="entry name" value="HAD-like_sf"/>
</dbReference>
<protein>
    <submittedName>
        <fullName evidence="1">Putative HAD-hydrolase domain protein</fullName>
    </submittedName>
</protein>
<dbReference type="Gene3D" id="1.10.150.240">
    <property type="entry name" value="Putative phosphatase, domain 2"/>
    <property type="match status" value="1"/>
</dbReference>
<name>R4Z2C7_9ACTN</name>
<dbReference type="RefSeq" id="WP_012224432.1">
    <property type="nucleotide sequence ID" value="NZ_HG422565.1"/>
</dbReference>
<sequence length="118" mass="12821">MISSTVPFDFDLTLFDTDGAEAPANQSTIAQMGLEQNTEHHSAYRAINLARWNAVHTGGLTPDDVHLLHVEQWAKCAGLDADPQRLADFFLVALGAHGELYPGALDVVKRPSEYSATT</sequence>
<accession>R4Z2C7</accession>
<dbReference type="SUPFAM" id="SSF56784">
    <property type="entry name" value="HAD-like"/>
    <property type="match status" value="1"/>
</dbReference>
<dbReference type="GO" id="GO:0016787">
    <property type="term" value="F:hydrolase activity"/>
    <property type="evidence" value="ECO:0007669"/>
    <property type="project" value="UniProtKB-KW"/>
</dbReference>
<dbReference type="Proteomes" id="UP000018291">
    <property type="component" value="Unassembled WGS sequence"/>
</dbReference>
<dbReference type="HOGENOM" id="CLU_2068841_0_0_11"/>